<keyword evidence="4" id="KW-1185">Reference proteome</keyword>
<organism evidence="3 4">
    <name type="scientific">Polycladospora coralii</name>
    <dbReference type="NCBI Taxonomy" id="2771432"/>
    <lineage>
        <taxon>Bacteria</taxon>
        <taxon>Bacillati</taxon>
        <taxon>Bacillota</taxon>
        <taxon>Bacilli</taxon>
        <taxon>Bacillales</taxon>
        <taxon>Thermoactinomycetaceae</taxon>
        <taxon>Polycladospora</taxon>
    </lineage>
</organism>
<dbReference type="SUPFAM" id="SSF53756">
    <property type="entry name" value="UDP-Glycosyltransferase/glycogen phosphorylase"/>
    <property type="match status" value="1"/>
</dbReference>
<evidence type="ECO:0000313" key="4">
    <source>
        <dbReference type="Proteomes" id="UP000661691"/>
    </source>
</evidence>
<gene>
    <name evidence="3" type="ORF">IC620_07340</name>
</gene>
<dbReference type="GO" id="GO:0016757">
    <property type="term" value="F:glycosyltransferase activity"/>
    <property type="evidence" value="ECO:0007669"/>
    <property type="project" value="InterPro"/>
</dbReference>
<dbReference type="Gene3D" id="3.40.50.2000">
    <property type="entry name" value="Glycogen Phosphorylase B"/>
    <property type="match status" value="2"/>
</dbReference>
<dbReference type="Pfam" id="PF00534">
    <property type="entry name" value="Glycos_transf_1"/>
    <property type="match status" value="1"/>
</dbReference>
<evidence type="ECO:0000259" key="2">
    <source>
        <dbReference type="Pfam" id="PF13439"/>
    </source>
</evidence>
<dbReference type="InterPro" id="IPR001296">
    <property type="entry name" value="Glyco_trans_1"/>
</dbReference>
<dbReference type="Pfam" id="PF13439">
    <property type="entry name" value="Glyco_transf_4"/>
    <property type="match status" value="1"/>
</dbReference>
<dbReference type="PANTHER" id="PTHR45947">
    <property type="entry name" value="SULFOQUINOVOSYL TRANSFERASE SQD2"/>
    <property type="match status" value="1"/>
</dbReference>
<dbReference type="EMBL" id="JACXAH010000008">
    <property type="protein sequence ID" value="MBD1372175.1"/>
    <property type="molecule type" value="Genomic_DNA"/>
</dbReference>
<dbReference type="RefSeq" id="WP_191141880.1">
    <property type="nucleotide sequence ID" value="NZ_JACXAH010000008.1"/>
</dbReference>
<feature type="domain" description="Glycosyl transferase family 1" evidence="1">
    <location>
        <begin position="208"/>
        <end position="372"/>
    </location>
</feature>
<feature type="domain" description="Glycosyltransferase subfamily 4-like N-terminal" evidence="2">
    <location>
        <begin position="22"/>
        <end position="195"/>
    </location>
</feature>
<protein>
    <submittedName>
        <fullName evidence="3">Glycosyltransferase family 4 protein</fullName>
    </submittedName>
</protein>
<evidence type="ECO:0000313" key="3">
    <source>
        <dbReference type="EMBL" id="MBD1372175.1"/>
    </source>
</evidence>
<evidence type="ECO:0000259" key="1">
    <source>
        <dbReference type="Pfam" id="PF00534"/>
    </source>
</evidence>
<accession>A0A926NAR2</accession>
<dbReference type="InterPro" id="IPR050194">
    <property type="entry name" value="Glycosyltransferase_grp1"/>
</dbReference>
<dbReference type="PANTHER" id="PTHR45947:SF15">
    <property type="entry name" value="TEICHURONIC ACID BIOSYNTHESIS GLYCOSYLTRANSFERASE TUAC-RELATED"/>
    <property type="match status" value="1"/>
</dbReference>
<sequence>MSHRILVISHMYPNRVNPQSGIFVHNQIKALGRAGVEVRVVSPTPFFPFYPKWSQYPKKFTSEIVNGIHTYYMPTFLLPGGLLFSLHGEQYQRNLREMIGMIRQEFVFDLIHCHTIFPDGYAGALLKKQFQVPVISTIHGSDIMLYPYRSKRVYHKTIEALNQNDQVITVSRRLEEEALRLAPDANVKTIYNGFDHMHFKPVETAIARENVGYPGKDKRIVYVGNLLPVKGVEYLLQAFQTLEPRKNGYHLYLVGEGPLRSKLMDQVKALGIEANTTFVGRKPYQDIPMWINSADIMVLSSLSEGLPSILLESMGCGKPMIATDVGGIKEVLQDGKTGYLVESKNPNQLAARLRDALQNRENKLKHMEEASYALSHQFSWQQNSQLIIQAYNRQIKKK</sequence>
<dbReference type="CDD" id="cd03798">
    <property type="entry name" value="GT4_WlbH-like"/>
    <property type="match status" value="1"/>
</dbReference>
<comment type="caution">
    <text evidence="3">The sequence shown here is derived from an EMBL/GenBank/DDBJ whole genome shotgun (WGS) entry which is preliminary data.</text>
</comment>
<dbReference type="InterPro" id="IPR028098">
    <property type="entry name" value="Glyco_trans_4-like_N"/>
</dbReference>
<name>A0A926NAR2_9BACL</name>
<dbReference type="Proteomes" id="UP000661691">
    <property type="component" value="Unassembled WGS sequence"/>
</dbReference>
<dbReference type="AlphaFoldDB" id="A0A926NAR2"/>
<reference evidence="4" key="1">
    <citation type="submission" date="2022-10" db="EMBL/GenBank/DDBJ databases">
        <title>A novel bacterium of genus Hazenella, isolated from South China Sea.</title>
        <authorList>
            <person name="Huang H."/>
            <person name="Mo K."/>
            <person name="Hu Y."/>
        </authorList>
    </citation>
    <scope>NUCLEOTIDE SEQUENCE [LARGE SCALE GENOMIC DNA]</scope>
    <source>
        <strain evidence="4">IB182357</strain>
    </source>
</reference>
<proteinExistence type="predicted"/>